<keyword evidence="7" id="KW-1185">Reference proteome</keyword>
<dbReference type="Gene3D" id="3.30.710.10">
    <property type="entry name" value="Potassium Channel Kv1.1, Chain A"/>
    <property type="match status" value="1"/>
</dbReference>
<gene>
    <name evidence="6" type="ORF">Tsubulata_008198</name>
</gene>
<feature type="region of interest" description="Disordered" evidence="4">
    <location>
        <begin position="1"/>
        <end position="22"/>
    </location>
</feature>
<dbReference type="AlphaFoldDB" id="A0A9Q0FB05"/>
<dbReference type="Pfam" id="PF03000">
    <property type="entry name" value="NPH3"/>
    <property type="match status" value="1"/>
</dbReference>
<keyword evidence="2" id="KW-0833">Ubl conjugation pathway</keyword>
<evidence type="ECO:0000313" key="6">
    <source>
        <dbReference type="EMBL" id="KAJ4828071.1"/>
    </source>
</evidence>
<protein>
    <recommendedName>
        <fullName evidence="5">NPH3 domain-containing protein</fullName>
    </recommendedName>
</protein>
<feature type="compositionally biased region" description="Low complexity" evidence="4">
    <location>
        <begin position="1"/>
        <end position="17"/>
    </location>
</feature>
<comment type="caution">
    <text evidence="6">The sequence shown here is derived from an EMBL/GenBank/DDBJ whole genome shotgun (WGS) entry which is preliminary data.</text>
</comment>
<evidence type="ECO:0000256" key="4">
    <source>
        <dbReference type="SAM" id="MobiDB-lite"/>
    </source>
</evidence>
<feature type="domain" description="NPH3" evidence="5">
    <location>
        <begin position="194"/>
        <end position="458"/>
    </location>
</feature>
<dbReference type="OrthoDB" id="1878376at2759"/>
<dbReference type="PROSITE" id="PS51649">
    <property type="entry name" value="NPH3"/>
    <property type="match status" value="1"/>
</dbReference>
<name>A0A9Q0FB05_9ROSI</name>
<dbReference type="InterPro" id="IPR027356">
    <property type="entry name" value="NPH3_dom"/>
</dbReference>
<comment type="pathway">
    <text evidence="1">Protein modification; protein ubiquitination.</text>
</comment>
<dbReference type="SUPFAM" id="SSF54695">
    <property type="entry name" value="POZ domain"/>
    <property type="match status" value="1"/>
</dbReference>
<evidence type="ECO:0000256" key="3">
    <source>
        <dbReference type="PROSITE-ProRule" id="PRU00982"/>
    </source>
</evidence>
<evidence type="ECO:0000259" key="5">
    <source>
        <dbReference type="PROSITE" id="PS51649"/>
    </source>
</evidence>
<comment type="similarity">
    <text evidence="3">Belongs to the NPH3 family.</text>
</comment>
<evidence type="ECO:0000256" key="1">
    <source>
        <dbReference type="ARBA" id="ARBA00004906"/>
    </source>
</evidence>
<dbReference type="EMBL" id="JAKUCV010006269">
    <property type="protein sequence ID" value="KAJ4828071.1"/>
    <property type="molecule type" value="Genomic_DNA"/>
</dbReference>
<organism evidence="6 7">
    <name type="scientific">Turnera subulata</name>
    <dbReference type="NCBI Taxonomy" id="218843"/>
    <lineage>
        <taxon>Eukaryota</taxon>
        <taxon>Viridiplantae</taxon>
        <taxon>Streptophyta</taxon>
        <taxon>Embryophyta</taxon>
        <taxon>Tracheophyta</taxon>
        <taxon>Spermatophyta</taxon>
        <taxon>Magnoliopsida</taxon>
        <taxon>eudicotyledons</taxon>
        <taxon>Gunneridae</taxon>
        <taxon>Pentapetalae</taxon>
        <taxon>rosids</taxon>
        <taxon>fabids</taxon>
        <taxon>Malpighiales</taxon>
        <taxon>Passifloraceae</taxon>
        <taxon>Turnera</taxon>
    </lineage>
</organism>
<reference evidence="6" key="1">
    <citation type="submission" date="2022-02" db="EMBL/GenBank/DDBJ databases">
        <authorList>
            <person name="Henning P.M."/>
            <person name="McCubbin A.G."/>
            <person name="Shore J.S."/>
        </authorList>
    </citation>
    <scope>NUCLEOTIDE SEQUENCE</scope>
    <source>
        <strain evidence="6">F60SS</strain>
        <tissue evidence="6">Leaves</tissue>
    </source>
</reference>
<evidence type="ECO:0000256" key="2">
    <source>
        <dbReference type="ARBA" id="ARBA00022786"/>
    </source>
</evidence>
<dbReference type="PANTHER" id="PTHR32370">
    <property type="entry name" value="OS12G0117600 PROTEIN"/>
    <property type="match status" value="1"/>
</dbReference>
<proteinExistence type="inferred from homology"/>
<evidence type="ECO:0000313" key="7">
    <source>
        <dbReference type="Proteomes" id="UP001141552"/>
    </source>
</evidence>
<dbReference type="InterPro" id="IPR011333">
    <property type="entry name" value="SKP1/BTB/POZ_sf"/>
</dbReference>
<dbReference type="Proteomes" id="UP001141552">
    <property type="component" value="Unassembled WGS sequence"/>
</dbReference>
<sequence length="565" mass="64573">MAASKSVSWLSKSPSPKEVQLHVPDPPFVSDRELLAAKSAKIASLLKQNPRDNLSSFFQDVPADPETLELVARFCHGFELNFSTENIIPLICLSHYLGMTESQSENNLLRKACIFFHQRVLPSWNETIKALRSAIPILQQAVGMGLVDACLDSLIEKAQVEPHLLGEPIRPFYEYCSEGEVYRPNARRKLFVHDWKSEDLTTLSLLLYEPTIQAMTQRGLPPQNVAASLYQYAKKWAFSTTSITEENVSLYKRSCQRDVVEAVERLLPQERRLLPCTFILEMLRLAITLECSSSCRDGLETRIGKQLEQATVKDLLLPSQCHAKELQYDIECVKRILKHFYSNYSSPDTSALLSVAQLIEEFCIEVASDIDLKADTFVALADMSVAASLHLNRNSDGIYRAVDVYLDKHRYLTDMEKEEICRVLDCQKMSPEACEHAAKNGKLPLRFLVQVLFLIQLQLRDTVSMQVQVVDERFTREEVDEEEEKEASSDDEEIRTEMERMSIKVMELERECQFIKKGIENGCIPQKPKKGKDNVWRMMKRKLGCSGNIHDYNSQVKKKKVHPKC</sequence>
<dbReference type="InterPro" id="IPR043454">
    <property type="entry name" value="NPH3/RPT2-like"/>
</dbReference>
<accession>A0A9Q0FB05</accession>
<reference evidence="6" key="2">
    <citation type="journal article" date="2023" name="Plants (Basel)">
        <title>Annotation of the Turnera subulata (Passifloraceae) Draft Genome Reveals the S-Locus Evolved after the Divergence of Turneroideae from Passifloroideae in a Stepwise Manner.</title>
        <authorList>
            <person name="Henning P.M."/>
            <person name="Roalson E.H."/>
            <person name="Mir W."/>
            <person name="McCubbin A.G."/>
            <person name="Shore J.S."/>
        </authorList>
    </citation>
    <scope>NUCLEOTIDE SEQUENCE</scope>
    <source>
        <strain evidence="6">F60SS</strain>
    </source>
</reference>